<dbReference type="AlphaFoldDB" id="A0A4Y2P7V2"/>
<comment type="caution">
    <text evidence="2">The sequence shown here is derived from an EMBL/GenBank/DDBJ whole genome shotgun (WGS) entry which is preliminary data.</text>
</comment>
<proteinExistence type="predicted"/>
<dbReference type="InterPro" id="IPR049163">
    <property type="entry name" value="Pif1-like_2B_dom"/>
</dbReference>
<feature type="domain" description="DNA helicase Pif1-like 2B" evidence="1">
    <location>
        <begin position="94"/>
        <end position="134"/>
    </location>
</feature>
<dbReference type="PANTHER" id="PTHR23274">
    <property type="entry name" value="DNA HELICASE-RELATED"/>
    <property type="match status" value="1"/>
</dbReference>
<dbReference type="PANTHER" id="PTHR23274:SF33">
    <property type="entry name" value="ANIMAL RPA1 DOMAIN PROTEIN"/>
    <property type="match status" value="1"/>
</dbReference>
<dbReference type="Proteomes" id="UP000499080">
    <property type="component" value="Unassembled WGS sequence"/>
</dbReference>
<dbReference type="GO" id="GO:0005657">
    <property type="term" value="C:replication fork"/>
    <property type="evidence" value="ECO:0007669"/>
    <property type="project" value="TreeGrafter"/>
</dbReference>
<evidence type="ECO:0000313" key="3">
    <source>
        <dbReference type="Proteomes" id="UP000499080"/>
    </source>
</evidence>
<evidence type="ECO:0000259" key="1">
    <source>
        <dbReference type="Pfam" id="PF21530"/>
    </source>
</evidence>
<dbReference type="OrthoDB" id="6428367at2759"/>
<protein>
    <recommendedName>
        <fullName evidence="1">DNA helicase Pif1-like 2B domain-containing protein</fullName>
    </recommendedName>
</protein>
<dbReference type="Pfam" id="PF21530">
    <property type="entry name" value="Pif1_2B_dom"/>
    <property type="match status" value="1"/>
</dbReference>
<dbReference type="EMBL" id="BGPR01010622">
    <property type="protein sequence ID" value="GBN47142.1"/>
    <property type="molecule type" value="Genomic_DNA"/>
</dbReference>
<organism evidence="2 3">
    <name type="scientific">Araneus ventricosus</name>
    <name type="common">Orbweaver spider</name>
    <name type="synonym">Epeira ventricosa</name>
    <dbReference type="NCBI Taxonomy" id="182803"/>
    <lineage>
        <taxon>Eukaryota</taxon>
        <taxon>Metazoa</taxon>
        <taxon>Ecdysozoa</taxon>
        <taxon>Arthropoda</taxon>
        <taxon>Chelicerata</taxon>
        <taxon>Arachnida</taxon>
        <taxon>Araneae</taxon>
        <taxon>Araneomorphae</taxon>
        <taxon>Entelegynae</taxon>
        <taxon>Araneoidea</taxon>
        <taxon>Araneidae</taxon>
        <taxon>Araneus</taxon>
    </lineage>
</organism>
<sequence>MLVILGVKWVMSDDCASSCDGCDSWCGVGYEDIYSTWYGLAMSGSWDLGIWRLWNVIGHQLSTFSPPKMKTNRRLHQPFFHVKIRHDSVLFKILELSGAPSDKPRLKVGVPVLLIRNLDIPRLRNGTRLQFTHLGTNVVKATVMTDIGRRESRLIPRLPITPKDLSSQFKRWNGEFLEYAVETRSSEPTGTGITRLIENSISLDIEAYA</sequence>
<accession>A0A4Y2P7V2</accession>
<dbReference type="GO" id="GO:0006260">
    <property type="term" value="P:DNA replication"/>
    <property type="evidence" value="ECO:0007669"/>
    <property type="project" value="TreeGrafter"/>
</dbReference>
<evidence type="ECO:0000313" key="2">
    <source>
        <dbReference type="EMBL" id="GBN47142.1"/>
    </source>
</evidence>
<keyword evidence="3" id="KW-1185">Reference proteome</keyword>
<gene>
    <name evidence="2" type="ORF">AVEN_271181_1</name>
</gene>
<reference evidence="2 3" key="1">
    <citation type="journal article" date="2019" name="Sci. Rep.">
        <title>Orb-weaving spider Araneus ventricosus genome elucidates the spidroin gene catalogue.</title>
        <authorList>
            <person name="Kono N."/>
            <person name="Nakamura H."/>
            <person name="Ohtoshi R."/>
            <person name="Moran D.A.P."/>
            <person name="Shinohara A."/>
            <person name="Yoshida Y."/>
            <person name="Fujiwara M."/>
            <person name="Mori M."/>
            <person name="Tomita M."/>
            <person name="Arakawa K."/>
        </authorList>
    </citation>
    <scope>NUCLEOTIDE SEQUENCE [LARGE SCALE GENOMIC DNA]</scope>
</reference>
<name>A0A4Y2P7V2_ARAVE</name>